<dbReference type="Proteomes" id="UP000276133">
    <property type="component" value="Unassembled WGS sequence"/>
</dbReference>
<accession>A0A3M7PC79</accession>
<evidence type="ECO:0000313" key="1">
    <source>
        <dbReference type="EMBL" id="RMZ96721.1"/>
    </source>
</evidence>
<dbReference type="AlphaFoldDB" id="A0A3M7PC79"/>
<organism evidence="1 2">
    <name type="scientific">Brachionus plicatilis</name>
    <name type="common">Marine rotifer</name>
    <name type="synonym">Brachionus muelleri</name>
    <dbReference type="NCBI Taxonomy" id="10195"/>
    <lineage>
        <taxon>Eukaryota</taxon>
        <taxon>Metazoa</taxon>
        <taxon>Spiralia</taxon>
        <taxon>Gnathifera</taxon>
        <taxon>Rotifera</taxon>
        <taxon>Eurotatoria</taxon>
        <taxon>Monogononta</taxon>
        <taxon>Pseudotrocha</taxon>
        <taxon>Ploima</taxon>
        <taxon>Brachionidae</taxon>
        <taxon>Brachionus</taxon>
    </lineage>
</organism>
<proteinExistence type="predicted"/>
<reference evidence="1 2" key="1">
    <citation type="journal article" date="2018" name="Sci. Rep.">
        <title>Genomic signatures of local adaptation to the degree of environmental predictability in rotifers.</title>
        <authorList>
            <person name="Franch-Gras L."/>
            <person name="Hahn C."/>
            <person name="Garcia-Roger E.M."/>
            <person name="Carmona M.J."/>
            <person name="Serra M."/>
            <person name="Gomez A."/>
        </authorList>
    </citation>
    <scope>NUCLEOTIDE SEQUENCE [LARGE SCALE GENOMIC DNA]</scope>
    <source>
        <strain evidence="1">HYR1</strain>
    </source>
</reference>
<dbReference type="EMBL" id="REGN01011949">
    <property type="protein sequence ID" value="RMZ96721.1"/>
    <property type="molecule type" value="Genomic_DNA"/>
</dbReference>
<name>A0A3M7PC79_BRAPC</name>
<evidence type="ECO:0000313" key="2">
    <source>
        <dbReference type="Proteomes" id="UP000276133"/>
    </source>
</evidence>
<protein>
    <submittedName>
        <fullName evidence="1">Uncharacterized protein</fullName>
    </submittedName>
</protein>
<gene>
    <name evidence="1" type="ORF">BpHYR1_014034</name>
</gene>
<keyword evidence="2" id="KW-1185">Reference proteome</keyword>
<comment type="caution">
    <text evidence="1">The sequence shown here is derived from an EMBL/GenBank/DDBJ whole genome shotgun (WGS) entry which is preliminary data.</text>
</comment>
<sequence>MSSIVLDLFLKCLIYLNKLSIFNSNAKSQNKIKLLSENLKYNSFTKSYSSVKTNPFLKISIN</sequence>